<gene>
    <name evidence="2" type="ORF">ACH49W_13320</name>
</gene>
<dbReference type="InterPro" id="IPR029058">
    <property type="entry name" value="AB_hydrolase_fold"/>
</dbReference>
<dbReference type="Pfam" id="PF00561">
    <property type="entry name" value="Abhydrolase_1"/>
    <property type="match status" value="1"/>
</dbReference>
<keyword evidence="2" id="KW-0378">Hydrolase</keyword>
<dbReference type="RefSeq" id="WP_397092656.1">
    <property type="nucleotide sequence ID" value="NZ_JBIRYO010000007.1"/>
</dbReference>
<dbReference type="EMBL" id="JBIRYO010000007">
    <property type="protein sequence ID" value="MFI2474348.1"/>
    <property type="molecule type" value="Genomic_DNA"/>
</dbReference>
<dbReference type="Gene3D" id="3.40.50.1820">
    <property type="entry name" value="alpha/beta hydrolase"/>
    <property type="match status" value="1"/>
</dbReference>
<dbReference type="GO" id="GO:0016787">
    <property type="term" value="F:hydrolase activity"/>
    <property type="evidence" value="ECO:0007669"/>
    <property type="project" value="UniProtKB-KW"/>
</dbReference>
<dbReference type="PANTHER" id="PTHR43194:SF2">
    <property type="entry name" value="PEROXISOMAL MEMBRANE PROTEIN LPX1"/>
    <property type="match status" value="1"/>
</dbReference>
<comment type="caution">
    <text evidence="2">The sequence shown here is derived from an EMBL/GenBank/DDBJ whole genome shotgun (WGS) entry which is preliminary data.</text>
</comment>
<keyword evidence="3" id="KW-1185">Reference proteome</keyword>
<dbReference type="Proteomes" id="UP001611415">
    <property type="component" value="Unassembled WGS sequence"/>
</dbReference>
<accession>A0ABW7WZT2</accession>
<evidence type="ECO:0000259" key="1">
    <source>
        <dbReference type="Pfam" id="PF00561"/>
    </source>
</evidence>
<sequence length="275" mass="28785">MTVSPAAVAHTVDFPDVSLYYEVRGDGPLIVLAGAPMAAADFAPLADLLATDHTVLTLDPRGHGGSALTDPHRDSTPELRGEDLARLIEHLGIGPAVVVGSSGGAVSALALVEAHPDLVTTVVAHEPPLIELLDDRAELRAGTEDMIATYGSGDVLGAFRKFLAQANIHLPEPVLVQMFGGDRDPAQAASERYWFDHELLGTVGWRPDLDTLRTSATRIIIGIGADSAGQLCDRSSRALAAALGLTPTLFPGDHTGFIGDTSAFATYLRGVLRAG</sequence>
<dbReference type="InterPro" id="IPR050228">
    <property type="entry name" value="Carboxylesterase_BioH"/>
</dbReference>
<name>A0ABW7WZT2_9NOCA</name>
<dbReference type="PANTHER" id="PTHR43194">
    <property type="entry name" value="HYDROLASE ALPHA/BETA FOLD FAMILY"/>
    <property type="match status" value="1"/>
</dbReference>
<organism evidence="2 3">
    <name type="scientific">Nocardia xishanensis</name>
    <dbReference type="NCBI Taxonomy" id="238964"/>
    <lineage>
        <taxon>Bacteria</taxon>
        <taxon>Bacillati</taxon>
        <taxon>Actinomycetota</taxon>
        <taxon>Actinomycetes</taxon>
        <taxon>Mycobacteriales</taxon>
        <taxon>Nocardiaceae</taxon>
        <taxon>Nocardia</taxon>
    </lineage>
</organism>
<reference evidence="2 3" key="1">
    <citation type="submission" date="2024-10" db="EMBL/GenBank/DDBJ databases">
        <title>The Natural Products Discovery Center: Release of the First 8490 Sequenced Strains for Exploring Actinobacteria Biosynthetic Diversity.</title>
        <authorList>
            <person name="Kalkreuter E."/>
            <person name="Kautsar S.A."/>
            <person name="Yang D."/>
            <person name="Bader C.D."/>
            <person name="Teijaro C.N."/>
            <person name="Fluegel L."/>
            <person name="Davis C.M."/>
            <person name="Simpson J.R."/>
            <person name="Lauterbach L."/>
            <person name="Steele A.D."/>
            <person name="Gui C."/>
            <person name="Meng S."/>
            <person name="Li G."/>
            <person name="Viehrig K."/>
            <person name="Ye F."/>
            <person name="Su P."/>
            <person name="Kiefer A.F."/>
            <person name="Nichols A."/>
            <person name="Cepeda A.J."/>
            <person name="Yan W."/>
            <person name="Fan B."/>
            <person name="Jiang Y."/>
            <person name="Adhikari A."/>
            <person name="Zheng C.-J."/>
            <person name="Schuster L."/>
            <person name="Cowan T.M."/>
            <person name="Smanski M.J."/>
            <person name="Chevrette M.G."/>
            <person name="De Carvalho L.P.S."/>
            <person name="Shen B."/>
        </authorList>
    </citation>
    <scope>NUCLEOTIDE SEQUENCE [LARGE SCALE GENOMIC DNA]</scope>
    <source>
        <strain evidence="2 3">NPDC019275</strain>
    </source>
</reference>
<dbReference type="InterPro" id="IPR000073">
    <property type="entry name" value="AB_hydrolase_1"/>
</dbReference>
<dbReference type="SUPFAM" id="SSF53474">
    <property type="entry name" value="alpha/beta-Hydrolases"/>
    <property type="match status" value="1"/>
</dbReference>
<evidence type="ECO:0000313" key="2">
    <source>
        <dbReference type="EMBL" id="MFI2474348.1"/>
    </source>
</evidence>
<proteinExistence type="predicted"/>
<feature type="domain" description="AB hydrolase-1" evidence="1">
    <location>
        <begin position="28"/>
        <end position="149"/>
    </location>
</feature>
<protein>
    <submittedName>
        <fullName evidence="2">Alpha/beta fold hydrolase</fullName>
    </submittedName>
</protein>
<evidence type="ECO:0000313" key="3">
    <source>
        <dbReference type="Proteomes" id="UP001611415"/>
    </source>
</evidence>